<keyword evidence="3" id="KW-1185">Reference proteome</keyword>
<evidence type="ECO:0000313" key="2">
    <source>
        <dbReference type="EMBL" id="GGD72147.1"/>
    </source>
</evidence>
<dbReference type="PANTHER" id="PTHR43649">
    <property type="entry name" value="ARABINOSE-BINDING PROTEIN-RELATED"/>
    <property type="match status" value="1"/>
</dbReference>
<dbReference type="AlphaFoldDB" id="A0A917DUP2"/>
<dbReference type="PANTHER" id="PTHR43649:SF12">
    <property type="entry name" value="DIACETYLCHITOBIOSE BINDING PROTEIN DASA"/>
    <property type="match status" value="1"/>
</dbReference>
<feature type="signal peptide" evidence="1">
    <location>
        <begin position="1"/>
        <end position="24"/>
    </location>
</feature>
<reference evidence="2" key="1">
    <citation type="journal article" date="2014" name="Int. J. Syst. Evol. Microbiol.">
        <title>Complete genome sequence of Corynebacterium casei LMG S-19264T (=DSM 44701T), isolated from a smear-ripened cheese.</title>
        <authorList>
            <consortium name="US DOE Joint Genome Institute (JGI-PGF)"/>
            <person name="Walter F."/>
            <person name="Albersmeier A."/>
            <person name="Kalinowski J."/>
            <person name="Ruckert C."/>
        </authorList>
    </citation>
    <scope>NUCLEOTIDE SEQUENCE</scope>
    <source>
        <strain evidence="2">CGMCC 1.15178</strain>
    </source>
</reference>
<gene>
    <name evidence="2" type="ORF">GCM10010911_32580</name>
</gene>
<dbReference type="InterPro" id="IPR050490">
    <property type="entry name" value="Bact_solute-bd_prot1"/>
</dbReference>
<dbReference type="Gene3D" id="3.40.190.10">
    <property type="entry name" value="Periplasmic binding protein-like II"/>
    <property type="match status" value="1"/>
</dbReference>
<protein>
    <submittedName>
        <fullName evidence="2">Sugar ABC transporter substrate-binding protein</fullName>
    </submittedName>
</protein>
<dbReference type="InterPro" id="IPR006059">
    <property type="entry name" value="SBP"/>
</dbReference>
<comment type="caution">
    <text evidence="2">The sequence shown here is derived from an EMBL/GenBank/DDBJ whole genome shotgun (WGS) entry which is preliminary data.</text>
</comment>
<evidence type="ECO:0000313" key="3">
    <source>
        <dbReference type="Proteomes" id="UP000612456"/>
    </source>
</evidence>
<keyword evidence="1" id="KW-0732">Signal</keyword>
<dbReference type="Proteomes" id="UP000612456">
    <property type="component" value="Unassembled WGS sequence"/>
</dbReference>
<dbReference type="PROSITE" id="PS51257">
    <property type="entry name" value="PROKAR_LIPOPROTEIN"/>
    <property type="match status" value="1"/>
</dbReference>
<name>A0A917DUP2_9BACL</name>
<sequence>MKRNVKRVVLMPLAFGLLAMSIAACSNSTGNDTSDKPVTITLQSHYNGTNETFLKPIIDKWNKENPLIQVKLDPVDFENLVPTIMAKSTAGKGADILHFYTLWSGQLQKNKMLAEAPESVKADVEAQYPDGAKQGSYFDGKLLGWPTEVQTYGFFYNKRLFEEAGIAEPPKTWDEMLEVAVKLNKNDASGKPIQQGLGLARGAATDEVKPFAALLSTAGVNLYSEDMTKSMIDSDASKKLVDVYSKIYGKGGTSDIGFVAGKAMSEGKLGMMIHAGWYSGSLRAKMGDNFKDIAVTDLPSMDGTGKGSLTYTFSWGVSEKSKNKEAAWKFLTWFNTEPVYDGLTPEGKFLLDTFNQVSSRKSDQETKVIKDKLATDPILAKFNEIMFYAHPEQAPVAATELFDLQFKEIEKMWTGQETPDQMISAIQSVVTKKLAESN</sequence>
<dbReference type="Pfam" id="PF01547">
    <property type="entry name" value="SBP_bac_1"/>
    <property type="match status" value="1"/>
</dbReference>
<feature type="chain" id="PRO_5038469984" evidence="1">
    <location>
        <begin position="25"/>
        <end position="438"/>
    </location>
</feature>
<reference evidence="2" key="2">
    <citation type="submission" date="2020-09" db="EMBL/GenBank/DDBJ databases">
        <authorList>
            <person name="Sun Q."/>
            <person name="Zhou Y."/>
        </authorList>
    </citation>
    <scope>NUCLEOTIDE SEQUENCE</scope>
    <source>
        <strain evidence="2">CGMCC 1.15178</strain>
    </source>
</reference>
<proteinExistence type="predicted"/>
<dbReference type="RefSeq" id="WP_188992974.1">
    <property type="nucleotide sequence ID" value="NZ_BMHP01000002.1"/>
</dbReference>
<evidence type="ECO:0000256" key="1">
    <source>
        <dbReference type="SAM" id="SignalP"/>
    </source>
</evidence>
<organism evidence="2 3">
    <name type="scientific">Paenibacillus nasutitermitis</name>
    <dbReference type="NCBI Taxonomy" id="1652958"/>
    <lineage>
        <taxon>Bacteria</taxon>
        <taxon>Bacillati</taxon>
        <taxon>Bacillota</taxon>
        <taxon>Bacilli</taxon>
        <taxon>Bacillales</taxon>
        <taxon>Paenibacillaceae</taxon>
        <taxon>Paenibacillus</taxon>
    </lineage>
</organism>
<accession>A0A917DUP2</accession>
<dbReference type="EMBL" id="BMHP01000002">
    <property type="protein sequence ID" value="GGD72147.1"/>
    <property type="molecule type" value="Genomic_DNA"/>
</dbReference>
<dbReference type="SUPFAM" id="SSF53850">
    <property type="entry name" value="Periplasmic binding protein-like II"/>
    <property type="match status" value="1"/>
</dbReference>